<feature type="domain" description="Glycosyl transferase family 1" evidence="2">
    <location>
        <begin position="216"/>
        <end position="365"/>
    </location>
</feature>
<dbReference type="Pfam" id="PF13579">
    <property type="entry name" value="Glyco_trans_4_4"/>
    <property type="match status" value="1"/>
</dbReference>
<dbReference type="GO" id="GO:0016757">
    <property type="term" value="F:glycosyltransferase activity"/>
    <property type="evidence" value="ECO:0007669"/>
    <property type="project" value="UniProtKB-ARBA"/>
</dbReference>
<keyword evidence="4" id="KW-0808">Transferase</keyword>
<sequence length="401" mass="43283">MRLENSQWSAQSPDWRRSTVSNHANTKGQKTSGMKILFIQGGFGAGGAEKVMADVAAHRLAQGDEVDVAAMVMPKEGSFFDYPAGVRLHVLDAPNRKPGGRLLQPRRAFAIRRLIKKVQPDIIVSFLTKVNCLTLLAATGTGIPVVISERNNPAVQSARFWRRLQIALMPRAAGIAMQTEGAASDLPPAQQARSHIIPNPCLPVAYTPAPPSDTCRFVAVGRLDHQKGFDMLLDAFARLPRELPANLTIFGEGKARPRLEKQIRDLKLEGRARLGGLVPTAADWLSKGDAVVVSSRYEGFCNVVAEATCSGFPTISFDCPFGPSEMVRDGKNGLLVANGDIVGLGAAMTWVASDRALRERLGKSAHIVADKLDPAHIMSQWDTIIAEAMTVPQTAESFASS</sequence>
<dbReference type="PANTHER" id="PTHR12526">
    <property type="entry name" value="GLYCOSYLTRANSFERASE"/>
    <property type="match status" value="1"/>
</dbReference>
<evidence type="ECO:0000259" key="2">
    <source>
        <dbReference type="Pfam" id="PF00534"/>
    </source>
</evidence>
<name>A0A5C6RW29_9RHOB</name>
<evidence type="ECO:0000256" key="1">
    <source>
        <dbReference type="SAM" id="MobiDB-lite"/>
    </source>
</evidence>
<feature type="domain" description="Glycosyltransferase subfamily 4-like N-terminal" evidence="3">
    <location>
        <begin position="46"/>
        <end position="199"/>
    </location>
</feature>
<dbReference type="SUPFAM" id="SSF53756">
    <property type="entry name" value="UDP-Glycosyltransferase/glycogen phosphorylase"/>
    <property type="match status" value="1"/>
</dbReference>
<dbReference type="AlphaFoldDB" id="A0A5C6RW29"/>
<protein>
    <submittedName>
        <fullName evidence="4">Glycosyltransferase family 4 protein</fullName>
    </submittedName>
</protein>
<organism evidence="4 5">
    <name type="scientific">Paracoccus aurantiacus</name>
    <dbReference type="NCBI Taxonomy" id="2599412"/>
    <lineage>
        <taxon>Bacteria</taxon>
        <taxon>Pseudomonadati</taxon>
        <taxon>Pseudomonadota</taxon>
        <taxon>Alphaproteobacteria</taxon>
        <taxon>Rhodobacterales</taxon>
        <taxon>Paracoccaceae</taxon>
        <taxon>Paracoccus</taxon>
    </lineage>
</organism>
<dbReference type="Gene3D" id="3.40.50.2000">
    <property type="entry name" value="Glycogen Phosphorylase B"/>
    <property type="match status" value="2"/>
</dbReference>
<dbReference type="PANTHER" id="PTHR12526:SF630">
    <property type="entry name" value="GLYCOSYLTRANSFERASE"/>
    <property type="match status" value="1"/>
</dbReference>
<dbReference type="OrthoDB" id="9790710at2"/>
<dbReference type="Pfam" id="PF00534">
    <property type="entry name" value="Glycos_transf_1"/>
    <property type="match status" value="1"/>
</dbReference>
<dbReference type="InterPro" id="IPR001296">
    <property type="entry name" value="Glyco_trans_1"/>
</dbReference>
<evidence type="ECO:0000313" key="5">
    <source>
        <dbReference type="Proteomes" id="UP000321562"/>
    </source>
</evidence>
<dbReference type="EMBL" id="VOPL01000008">
    <property type="protein sequence ID" value="TXB66423.1"/>
    <property type="molecule type" value="Genomic_DNA"/>
</dbReference>
<reference evidence="4 5" key="1">
    <citation type="submission" date="2019-08" db="EMBL/GenBank/DDBJ databases">
        <authorList>
            <person name="Ye J."/>
        </authorList>
    </citation>
    <scope>NUCLEOTIDE SEQUENCE [LARGE SCALE GENOMIC DNA]</scope>
    <source>
        <strain evidence="4 5">TK008</strain>
    </source>
</reference>
<gene>
    <name evidence="4" type="ORF">FQV27_16060</name>
</gene>
<accession>A0A5C6RW29</accession>
<feature type="region of interest" description="Disordered" evidence="1">
    <location>
        <begin position="1"/>
        <end position="28"/>
    </location>
</feature>
<dbReference type="Proteomes" id="UP000321562">
    <property type="component" value="Unassembled WGS sequence"/>
</dbReference>
<keyword evidence="5" id="KW-1185">Reference proteome</keyword>
<evidence type="ECO:0000313" key="4">
    <source>
        <dbReference type="EMBL" id="TXB66423.1"/>
    </source>
</evidence>
<comment type="caution">
    <text evidence="4">The sequence shown here is derived from an EMBL/GenBank/DDBJ whole genome shotgun (WGS) entry which is preliminary data.</text>
</comment>
<proteinExistence type="predicted"/>
<evidence type="ECO:0000259" key="3">
    <source>
        <dbReference type="Pfam" id="PF13579"/>
    </source>
</evidence>
<dbReference type="InterPro" id="IPR028098">
    <property type="entry name" value="Glyco_trans_4-like_N"/>
</dbReference>